<feature type="transmembrane region" description="Helical" evidence="1">
    <location>
        <begin position="136"/>
        <end position="164"/>
    </location>
</feature>
<keyword evidence="1" id="KW-1133">Transmembrane helix</keyword>
<feature type="transmembrane region" description="Helical" evidence="1">
    <location>
        <begin position="96"/>
        <end position="124"/>
    </location>
</feature>
<dbReference type="InterPro" id="IPR008523">
    <property type="entry name" value="DUF805"/>
</dbReference>
<dbReference type="PANTHER" id="PTHR34980">
    <property type="entry name" value="INNER MEMBRANE PROTEIN-RELATED-RELATED"/>
    <property type="match status" value="1"/>
</dbReference>
<protein>
    <submittedName>
        <fullName evidence="2">Uncharacterized membrane protein YhaH (DUF805 family)</fullName>
    </submittedName>
</protein>
<feature type="transmembrane region" description="Helical" evidence="1">
    <location>
        <begin position="176"/>
        <end position="194"/>
    </location>
</feature>
<proteinExistence type="predicted"/>
<feature type="transmembrane region" description="Helical" evidence="1">
    <location>
        <begin position="206"/>
        <end position="228"/>
    </location>
</feature>
<comment type="caution">
    <text evidence="2">The sequence shown here is derived from an EMBL/GenBank/DDBJ whole genome shotgun (WGS) entry which is preliminary data.</text>
</comment>
<accession>A0ABT9Y7N0</accession>
<dbReference type="Proteomes" id="UP001239167">
    <property type="component" value="Unassembled WGS sequence"/>
</dbReference>
<dbReference type="PANTHER" id="PTHR34980:SF3">
    <property type="entry name" value="BLR8105 PROTEIN"/>
    <property type="match status" value="1"/>
</dbReference>
<evidence type="ECO:0000313" key="2">
    <source>
        <dbReference type="EMBL" id="MDQ0203841.1"/>
    </source>
</evidence>
<organism evidence="2 3">
    <name type="scientific">Pectinatus haikarae</name>
    <dbReference type="NCBI Taxonomy" id="349096"/>
    <lineage>
        <taxon>Bacteria</taxon>
        <taxon>Bacillati</taxon>
        <taxon>Bacillota</taxon>
        <taxon>Negativicutes</taxon>
        <taxon>Selenomonadales</taxon>
        <taxon>Selenomonadaceae</taxon>
        <taxon>Pectinatus</taxon>
    </lineage>
</organism>
<evidence type="ECO:0000256" key="1">
    <source>
        <dbReference type="SAM" id="Phobius"/>
    </source>
</evidence>
<keyword evidence="1" id="KW-0812">Transmembrane</keyword>
<reference evidence="2 3" key="1">
    <citation type="submission" date="2023-07" db="EMBL/GenBank/DDBJ databases">
        <title>Genomic Encyclopedia of Type Strains, Phase IV (KMG-IV): sequencing the most valuable type-strain genomes for metagenomic binning, comparative biology and taxonomic classification.</title>
        <authorList>
            <person name="Goeker M."/>
        </authorList>
    </citation>
    <scope>NUCLEOTIDE SEQUENCE [LARGE SCALE GENOMIC DNA]</scope>
    <source>
        <strain evidence="2 3">DSM 16980</strain>
    </source>
</reference>
<feature type="transmembrane region" description="Helical" evidence="1">
    <location>
        <begin position="15"/>
        <end position="34"/>
    </location>
</feature>
<sequence length="252" mass="28666">MSISRLYDLGKDHRFLFFYMLPLINVIFFLYLCWQKGDTDANKYGPSSDSLSDSVLLSMPGYHLREPVNTSYPATLFEQSFSWEGRLNRLRYLLRGIGLLSISILTCAALSIVFVLFAGIGILLQSAVNFSNVIAGSFFIIFILFAASVFLFIGIIFTLIFLFWKIRRWHDLGHNGFFLLLTEAPYYLITSTLPAFSNSNFPTGSIISFLLTGIMFLWIICINLYLLFIKGDSGENKYGEDLLLSNRPDTLE</sequence>
<keyword evidence="3" id="KW-1185">Reference proteome</keyword>
<keyword evidence="1" id="KW-0472">Membrane</keyword>
<evidence type="ECO:0000313" key="3">
    <source>
        <dbReference type="Proteomes" id="UP001239167"/>
    </source>
</evidence>
<name>A0ABT9Y7N0_9FIRM</name>
<gene>
    <name evidence="2" type="ORF">J2S01_001560</name>
</gene>
<dbReference type="EMBL" id="JAUSUE010000010">
    <property type="protein sequence ID" value="MDQ0203841.1"/>
    <property type="molecule type" value="Genomic_DNA"/>
</dbReference>
<dbReference type="Pfam" id="PF05656">
    <property type="entry name" value="DUF805"/>
    <property type="match status" value="1"/>
</dbReference>